<protein>
    <submittedName>
        <fullName evidence="2">Uncharacterized protein</fullName>
    </submittedName>
</protein>
<dbReference type="Proteomes" id="UP000738517">
    <property type="component" value="Unassembled WGS sequence"/>
</dbReference>
<dbReference type="RefSeq" id="WP_160658586.1">
    <property type="nucleotide sequence ID" value="NZ_RSEJ01000072.1"/>
</dbReference>
<feature type="transmembrane region" description="Helical" evidence="1">
    <location>
        <begin position="6"/>
        <end position="28"/>
    </location>
</feature>
<gene>
    <name evidence="2" type="ORF">EIZ48_27825</name>
</gene>
<keyword evidence="1" id="KW-1133">Transmembrane helix</keyword>
<comment type="caution">
    <text evidence="2">The sequence shown here is derived from an EMBL/GenBank/DDBJ whole genome shotgun (WGS) entry which is preliminary data.</text>
</comment>
<evidence type="ECO:0000313" key="3">
    <source>
        <dbReference type="Proteomes" id="UP000738517"/>
    </source>
</evidence>
<organism evidence="2 3">
    <name type="scientific">Photobacterium alginatilyticum</name>
    <dbReference type="NCBI Taxonomy" id="1775171"/>
    <lineage>
        <taxon>Bacteria</taxon>
        <taxon>Pseudomonadati</taxon>
        <taxon>Pseudomonadota</taxon>
        <taxon>Gammaproteobacteria</taxon>
        <taxon>Vibrionales</taxon>
        <taxon>Vibrionaceae</taxon>
        <taxon>Photobacterium</taxon>
    </lineage>
</organism>
<proteinExistence type="predicted"/>
<dbReference type="EMBL" id="RSEJ01000072">
    <property type="protein sequence ID" value="NBI56293.1"/>
    <property type="molecule type" value="Genomic_DNA"/>
</dbReference>
<keyword evidence="3" id="KW-1185">Reference proteome</keyword>
<reference evidence="2 3" key="1">
    <citation type="journal article" date="2017" name="Int. J. Syst. Evol. Microbiol.">
        <title>Photobacterium alginatilyticum sp. nov., a marine bacterium isolated from bottom seawater.</title>
        <authorList>
            <person name="Wang X."/>
            <person name="Wang Y."/>
            <person name="Yang X."/>
            <person name="Sun H."/>
            <person name="Li B."/>
            <person name="Zhang X.H."/>
        </authorList>
    </citation>
    <scope>NUCLEOTIDE SEQUENCE [LARGE SCALE GENOMIC DNA]</scope>
    <source>
        <strain evidence="2 3">P03D4</strain>
    </source>
</reference>
<keyword evidence="1" id="KW-0472">Membrane</keyword>
<feature type="transmembrane region" description="Helical" evidence="1">
    <location>
        <begin position="74"/>
        <end position="95"/>
    </location>
</feature>
<evidence type="ECO:0000256" key="1">
    <source>
        <dbReference type="SAM" id="Phobius"/>
    </source>
</evidence>
<evidence type="ECO:0000313" key="2">
    <source>
        <dbReference type="EMBL" id="NBI56293.1"/>
    </source>
</evidence>
<feature type="transmembrane region" description="Helical" evidence="1">
    <location>
        <begin position="40"/>
        <end position="62"/>
    </location>
</feature>
<sequence>MEIELLKIIGLGMPTVFIFMVIYVHLLLGVSRMFAGIVKFILGMMLYIAFSVVIVSPVTYLIRINQPAIQESNYTFLAVLLSYLIIITPAIYYLIKVKKKELQRAGYFLSLK</sequence>
<name>A0ABW9YRG4_9GAMM</name>
<keyword evidence="1" id="KW-0812">Transmembrane</keyword>
<accession>A0ABW9YRG4</accession>